<dbReference type="PANTHER" id="PTHR43364">
    <property type="entry name" value="NADH-SPECIFIC METHYLGLYOXAL REDUCTASE-RELATED"/>
    <property type="match status" value="1"/>
</dbReference>
<dbReference type="RefSeq" id="WP_004430363.1">
    <property type="nucleotide sequence ID" value="NC_014639.1"/>
</dbReference>
<dbReference type="Pfam" id="PF00248">
    <property type="entry name" value="Aldo_ket_red"/>
    <property type="match status" value="1"/>
</dbReference>
<dbReference type="InterPro" id="IPR023210">
    <property type="entry name" value="NADP_OxRdtase_dom"/>
</dbReference>
<evidence type="ECO:0000259" key="1">
    <source>
        <dbReference type="Pfam" id="PF00248"/>
    </source>
</evidence>
<dbReference type="InterPro" id="IPR036812">
    <property type="entry name" value="NAD(P)_OxRdtase_dom_sf"/>
</dbReference>
<dbReference type="InterPro" id="IPR050523">
    <property type="entry name" value="AKR_Detox_Biosynth"/>
</dbReference>
<sequence>MQRVQLAEDLQFSRVIHGLWRLNEWNYSDRELLQFIEWCTEHGITTFDHADIYGGYTCEKLFGRALALSPSIREKIELVTKCGIVIESPERPSHRSHHYNTTKSHILASAEQSLLNLNTDYIDVLLIHRPDPLMDPEGVAEAFQALKCSGKVKYFGVSNFKDHQYRMLESYLPEPLVTNQIELSAYELENIHDGTLDFCQEKRIAPMAWSPLAGGKVFFGERDKDYRIRAALEAVQSEIGAASMDEVMYAWLFTHPAGIMPIVGSGKRERLSAAIDALKHKLSHEQWFRIYTSVQGYDIP</sequence>
<evidence type="ECO:0000313" key="2">
    <source>
        <dbReference type="EMBL" id="ADP35074.1"/>
    </source>
</evidence>
<keyword evidence="3" id="KW-1185">Reference proteome</keyword>
<reference evidence="2 3" key="1">
    <citation type="journal article" date="2011" name="Front. Microbiol.">
        <title>Genomic signatures of strain selection and enhancement in Bacillus atrophaeus var. globigii, a historical biowarfare simulant.</title>
        <authorList>
            <person name="Gibbons H.S."/>
            <person name="Broomall S.M."/>
            <person name="McNew L.A."/>
            <person name="Daligault H."/>
            <person name="Chapman C."/>
            <person name="Bruce D."/>
            <person name="Karavis M."/>
            <person name="Krepps M."/>
            <person name="McGregor P.A."/>
            <person name="Hong C."/>
            <person name="Park K.H."/>
            <person name="Akmal A."/>
            <person name="Feldman A."/>
            <person name="Lin J.S."/>
            <person name="Chang W.E."/>
            <person name="Higgs B.W."/>
            <person name="Demirev P."/>
            <person name="Lindquist J."/>
            <person name="Liem A."/>
            <person name="Fochler E."/>
            <person name="Read T.D."/>
            <person name="Tapia R."/>
            <person name="Johnson S."/>
            <person name="Bishop-Lilly K.A."/>
            <person name="Detter C."/>
            <person name="Han C."/>
            <person name="Sozhamannan S."/>
            <person name="Rosenzweig C.N."/>
            <person name="Skowronski E.W."/>
        </authorList>
    </citation>
    <scope>NUCLEOTIDE SEQUENCE [LARGE SCALE GENOMIC DNA]</scope>
    <source>
        <strain evidence="2 3">1942</strain>
    </source>
</reference>
<proteinExistence type="predicted"/>
<dbReference type="Gene3D" id="3.20.20.100">
    <property type="entry name" value="NADP-dependent oxidoreductase domain"/>
    <property type="match status" value="1"/>
</dbReference>
<dbReference type="Proteomes" id="UP000006867">
    <property type="component" value="Chromosome"/>
</dbReference>
<dbReference type="PANTHER" id="PTHR43364:SF1">
    <property type="entry name" value="OXIDOREDUCTASE YDHF"/>
    <property type="match status" value="1"/>
</dbReference>
<dbReference type="SUPFAM" id="SSF51430">
    <property type="entry name" value="NAD(P)-linked oxidoreductase"/>
    <property type="match status" value="1"/>
</dbReference>
<protein>
    <submittedName>
        <fullName evidence="2">Oxidoreductase</fullName>
    </submittedName>
</protein>
<dbReference type="CDD" id="cd19092">
    <property type="entry name" value="AKR_BsYcsN_EcYdhF-like"/>
    <property type="match status" value="1"/>
</dbReference>
<name>A0ABM5M4I1_BACA1</name>
<evidence type="ECO:0000313" key="3">
    <source>
        <dbReference type="Proteomes" id="UP000006867"/>
    </source>
</evidence>
<gene>
    <name evidence="2" type="ordered locus">BATR1942_20795</name>
</gene>
<organism evidence="2 3">
    <name type="scientific">Bacillus atrophaeus (strain 1942)</name>
    <dbReference type="NCBI Taxonomy" id="720555"/>
    <lineage>
        <taxon>Bacteria</taxon>
        <taxon>Bacillati</taxon>
        <taxon>Bacillota</taxon>
        <taxon>Bacilli</taxon>
        <taxon>Bacillales</taxon>
        <taxon>Bacillaceae</taxon>
        <taxon>Bacillus</taxon>
    </lineage>
</organism>
<dbReference type="PRINTS" id="PR00069">
    <property type="entry name" value="ALDKETRDTASE"/>
</dbReference>
<feature type="domain" description="NADP-dependent oxidoreductase" evidence="1">
    <location>
        <begin position="15"/>
        <end position="290"/>
    </location>
</feature>
<accession>A0ABM5M4I1</accession>
<dbReference type="InterPro" id="IPR020471">
    <property type="entry name" value="AKR"/>
</dbReference>
<dbReference type="EMBL" id="CP002207">
    <property type="protein sequence ID" value="ADP35074.1"/>
    <property type="molecule type" value="Genomic_DNA"/>
</dbReference>